<evidence type="ECO:0000313" key="2">
    <source>
        <dbReference type="EMBL" id="PLU07457.1"/>
    </source>
</evidence>
<sequence length="45" mass="4877">MDKAGIAFMALILVLMFLVMSILAVDRTSIEGHPNTQALVPTSYP</sequence>
<evidence type="ECO:0000313" key="3">
    <source>
        <dbReference type="Proteomes" id="UP001190825"/>
    </source>
</evidence>
<accession>A0ABX4TT53</accession>
<reference evidence="2 3" key="1">
    <citation type="journal article" date="2018" name="FEMS Microbiol. Ecol.">
        <title>Co-invading symbiotic mutualists of Medicago polymorpha retain high ancestral diversity and contain diverse accessory genomes.</title>
        <authorList>
            <person name="Porter S.S."/>
            <person name="Faber-Hammond J.J."/>
            <person name="Friesen M.L."/>
        </authorList>
    </citation>
    <scope>NUCLEOTIDE SEQUENCE [LARGE SCALE GENOMIC DNA]</scope>
    <source>
        <strain evidence="2 3">Str16</strain>
    </source>
</reference>
<keyword evidence="1" id="KW-0472">Membrane</keyword>
<evidence type="ECO:0000256" key="1">
    <source>
        <dbReference type="SAM" id="Phobius"/>
    </source>
</evidence>
<protein>
    <recommendedName>
        <fullName evidence="4">Exopeptide</fullName>
    </recommendedName>
</protein>
<organism evidence="2 3">
    <name type="scientific">Sinorhizobium medicae</name>
    <dbReference type="NCBI Taxonomy" id="110321"/>
    <lineage>
        <taxon>Bacteria</taxon>
        <taxon>Pseudomonadati</taxon>
        <taxon>Pseudomonadota</taxon>
        <taxon>Alphaproteobacteria</taxon>
        <taxon>Hyphomicrobiales</taxon>
        <taxon>Rhizobiaceae</taxon>
        <taxon>Sinorhizobium/Ensifer group</taxon>
        <taxon>Sinorhizobium</taxon>
    </lineage>
</organism>
<keyword evidence="3" id="KW-1185">Reference proteome</keyword>
<evidence type="ECO:0008006" key="4">
    <source>
        <dbReference type="Google" id="ProtNLM"/>
    </source>
</evidence>
<keyword evidence="1" id="KW-0812">Transmembrane</keyword>
<dbReference type="Proteomes" id="UP001190825">
    <property type="component" value="Unassembled WGS sequence"/>
</dbReference>
<name>A0ABX4TT53_9HYPH</name>
<comment type="caution">
    <text evidence="2">The sequence shown here is derived from an EMBL/GenBank/DDBJ whole genome shotgun (WGS) entry which is preliminary data.</text>
</comment>
<gene>
    <name evidence="2" type="ORF">BMJ33_04550</name>
</gene>
<keyword evidence="1" id="KW-1133">Transmembrane helix</keyword>
<feature type="transmembrane region" description="Helical" evidence="1">
    <location>
        <begin position="6"/>
        <end position="25"/>
    </location>
</feature>
<proteinExistence type="predicted"/>
<dbReference type="EMBL" id="NBUC01000041">
    <property type="protein sequence ID" value="PLU07457.1"/>
    <property type="molecule type" value="Genomic_DNA"/>
</dbReference>